<keyword evidence="1" id="KW-0802">TPR repeat</keyword>
<dbReference type="PROSITE" id="PS50005">
    <property type="entry name" value="TPR"/>
    <property type="match status" value="1"/>
</dbReference>
<dbReference type="RefSeq" id="WP_367023589.1">
    <property type="nucleotide sequence ID" value="NZ_JBFDAH010000006.1"/>
</dbReference>
<dbReference type="SUPFAM" id="SSF48452">
    <property type="entry name" value="TPR-like"/>
    <property type="match status" value="1"/>
</dbReference>
<dbReference type="EMBL" id="JBEVCJ010000004">
    <property type="protein sequence ID" value="MET1254474.1"/>
    <property type="molecule type" value="Genomic_DNA"/>
</dbReference>
<dbReference type="InterPro" id="IPR019734">
    <property type="entry name" value="TPR_rpt"/>
</dbReference>
<comment type="caution">
    <text evidence="2">The sequence shown here is derived from an EMBL/GenBank/DDBJ whole genome shotgun (WGS) entry which is preliminary data.</text>
</comment>
<dbReference type="Gene3D" id="1.25.40.10">
    <property type="entry name" value="Tetratricopeptide repeat domain"/>
    <property type="match status" value="2"/>
</dbReference>
<evidence type="ECO:0000256" key="1">
    <source>
        <dbReference type="PROSITE-ProRule" id="PRU00339"/>
    </source>
</evidence>
<evidence type="ECO:0000313" key="2">
    <source>
        <dbReference type="EMBL" id="MET1254474.1"/>
    </source>
</evidence>
<dbReference type="Pfam" id="PF13181">
    <property type="entry name" value="TPR_8"/>
    <property type="match status" value="2"/>
</dbReference>
<evidence type="ECO:0008006" key="4">
    <source>
        <dbReference type="Google" id="ProtNLM"/>
    </source>
</evidence>
<organism evidence="2 3">
    <name type="scientific">Aliikangiella maris</name>
    <dbReference type="NCBI Taxonomy" id="3162458"/>
    <lineage>
        <taxon>Bacteria</taxon>
        <taxon>Pseudomonadati</taxon>
        <taxon>Pseudomonadota</taxon>
        <taxon>Gammaproteobacteria</taxon>
        <taxon>Oceanospirillales</taxon>
        <taxon>Pleioneaceae</taxon>
        <taxon>Aliikangiella</taxon>
    </lineage>
</organism>
<protein>
    <recommendedName>
        <fullName evidence="4">Tetratricopeptide repeat protein</fullName>
    </recommendedName>
</protein>
<gene>
    <name evidence="2" type="ORF">ABVT43_04985</name>
</gene>
<dbReference type="InterPro" id="IPR011990">
    <property type="entry name" value="TPR-like_helical_dom_sf"/>
</dbReference>
<proteinExistence type="predicted"/>
<accession>A0ABV2BR99</accession>
<dbReference type="PANTHER" id="PTHR44216">
    <property type="entry name" value="PROTEIN O-MANNOSYL-TRANSFERASE TMTC2"/>
    <property type="match status" value="1"/>
</dbReference>
<name>A0ABV2BR99_9GAMM</name>
<feature type="repeat" description="TPR" evidence="1">
    <location>
        <begin position="287"/>
        <end position="320"/>
    </location>
</feature>
<sequence>MSVPKVEQVTVEEKQPLPIVMYAEFGQPPAMQTEQEIFRLTDEQTRHFTRYLEHIANHEIPRHQLVSNYLQKIISGFNYHSDTYTASTAADKKQGNCLSLAILTSALARVADIEVGYELMQTPPVYQKKGNTILTSQHVRSLLYKPDVVSEAGFVFLVRPVIKIDYFPSRGAMVKRKVEESEFISMFYQNRAAEAIIAAQFESAFWLALESLKYSENNAHAINMLALVYDKSGFHEDAENLYRYGIEHSVEKLELLSNYYNYLKRFERFAEADQIKEKIAEINEPNPFDWLDIAEQSFRKGELDTALKYYDKAIELAPYLHHGYFGRGKVEFLKGNTWRAKKAYEKALELAFDDEAQVLYRAKLKALAYYTNHYIN</sequence>
<dbReference type="InterPro" id="IPR052384">
    <property type="entry name" value="TMTC_O-mannosyltransferase"/>
</dbReference>
<keyword evidence="3" id="KW-1185">Reference proteome</keyword>
<evidence type="ECO:0000313" key="3">
    <source>
        <dbReference type="Proteomes" id="UP001548189"/>
    </source>
</evidence>
<dbReference type="PANTHER" id="PTHR44216:SF3">
    <property type="entry name" value="PROTEIN O-MANNOSYL-TRANSFERASE TMTC2"/>
    <property type="match status" value="1"/>
</dbReference>
<reference evidence="2 3" key="1">
    <citation type="submission" date="2024-06" db="EMBL/GenBank/DDBJ databases">
        <authorList>
            <person name="Li F."/>
        </authorList>
    </citation>
    <scope>NUCLEOTIDE SEQUENCE [LARGE SCALE GENOMIC DNA]</scope>
    <source>
        <strain evidence="2 3">GXAS 311</strain>
    </source>
</reference>
<dbReference type="Proteomes" id="UP001548189">
    <property type="component" value="Unassembled WGS sequence"/>
</dbReference>
<dbReference type="SMART" id="SM00028">
    <property type="entry name" value="TPR"/>
    <property type="match status" value="3"/>
</dbReference>